<name>A0AAD5RTH5_9PEZI</name>
<evidence type="ECO:0000313" key="1">
    <source>
        <dbReference type="EMBL" id="KAJ2898393.1"/>
    </source>
</evidence>
<comment type="caution">
    <text evidence="1">The sequence shown here is derived from an EMBL/GenBank/DDBJ whole genome shotgun (WGS) entry which is preliminary data.</text>
</comment>
<proteinExistence type="predicted"/>
<dbReference type="Proteomes" id="UP001201980">
    <property type="component" value="Unassembled WGS sequence"/>
</dbReference>
<sequence length="214" mass="22966">MTTLKSLAQMGLLAPICLHGIITYSLGTSVPTLPRLSIGGSLIRSDVPPKLKNYIPRSAVEVDIKSKVESYLAHTFTNNRNTAATVTNLYYINGDYTVSCMEVGDQPHAHLGDIIEQREYLDSIDGSADIAPDDADRVSCEHHSGVFGKDDNILAHAHPQWSKIADIAKVTAQLCSSIPESGYTDAGQFVTAGASVAEDTNGVEYIVIITGQDC</sequence>
<evidence type="ECO:0000313" key="2">
    <source>
        <dbReference type="Proteomes" id="UP001201980"/>
    </source>
</evidence>
<protein>
    <submittedName>
        <fullName evidence="1">Uncharacterized protein</fullName>
    </submittedName>
</protein>
<reference evidence="1" key="1">
    <citation type="submission" date="2022-07" db="EMBL/GenBank/DDBJ databases">
        <title>Draft genome sequence of Zalerion maritima ATCC 34329, a (micro)plastics degrading marine fungus.</title>
        <authorList>
            <person name="Paco A."/>
            <person name="Goncalves M.F.M."/>
            <person name="Rocha-Santos T.A.P."/>
            <person name="Alves A."/>
        </authorList>
    </citation>
    <scope>NUCLEOTIDE SEQUENCE</scope>
    <source>
        <strain evidence="1">ATCC 34329</strain>
    </source>
</reference>
<organism evidence="1 2">
    <name type="scientific">Zalerion maritima</name>
    <dbReference type="NCBI Taxonomy" id="339359"/>
    <lineage>
        <taxon>Eukaryota</taxon>
        <taxon>Fungi</taxon>
        <taxon>Dikarya</taxon>
        <taxon>Ascomycota</taxon>
        <taxon>Pezizomycotina</taxon>
        <taxon>Sordariomycetes</taxon>
        <taxon>Lulworthiomycetidae</taxon>
        <taxon>Lulworthiales</taxon>
        <taxon>Lulworthiaceae</taxon>
        <taxon>Zalerion</taxon>
    </lineage>
</organism>
<gene>
    <name evidence="1" type="ORF">MKZ38_003945</name>
</gene>
<dbReference type="EMBL" id="JAKWBI020000232">
    <property type="protein sequence ID" value="KAJ2898393.1"/>
    <property type="molecule type" value="Genomic_DNA"/>
</dbReference>
<keyword evidence="2" id="KW-1185">Reference proteome</keyword>
<accession>A0AAD5RTH5</accession>
<dbReference type="AlphaFoldDB" id="A0AAD5RTH5"/>